<feature type="transmembrane region" description="Helical" evidence="1">
    <location>
        <begin position="30"/>
        <end position="50"/>
    </location>
</feature>
<keyword evidence="1" id="KW-0472">Membrane</keyword>
<gene>
    <name evidence="2" type="ORF">SAMN05192589_107200</name>
</gene>
<dbReference type="Pfam" id="PF10003">
    <property type="entry name" value="DUF2244"/>
    <property type="match status" value="1"/>
</dbReference>
<dbReference type="AlphaFoldDB" id="A0A1G6W1L1"/>
<dbReference type="InterPro" id="IPR019253">
    <property type="entry name" value="DUF2244_TM"/>
</dbReference>
<keyword evidence="3" id="KW-1185">Reference proteome</keyword>
<name>A0A1G6W1L1_9BURK</name>
<sequence>MNALAQPIGAPRALRRWRLRRNLSLSPRQYLTAYAVAAAVLAALGLWFLVLGFWPVAAFYGVQVLGLGIAFWHGARHALDGEEVVLYDTGELEVCATCGAQERRHRFPAAWCRFERTPAGRGTAPPGLWIACGRQRIAVGRHASRLQRERLHQELRAAVRRLAAFGAVDEGGALPGDGHRWQGDGASVLR</sequence>
<dbReference type="Proteomes" id="UP000198781">
    <property type="component" value="Unassembled WGS sequence"/>
</dbReference>
<feature type="transmembrane region" description="Helical" evidence="1">
    <location>
        <begin position="56"/>
        <end position="75"/>
    </location>
</feature>
<dbReference type="RefSeq" id="WP_175537749.1">
    <property type="nucleotide sequence ID" value="NZ_FMZC01000007.1"/>
</dbReference>
<dbReference type="STRING" id="187868.SAMN05192589_107200"/>
<keyword evidence="1" id="KW-0812">Transmembrane</keyword>
<dbReference type="EMBL" id="FMZC01000007">
    <property type="protein sequence ID" value="SDD59721.1"/>
    <property type="molecule type" value="Genomic_DNA"/>
</dbReference>
<reference evidence="2 3" key="1">
    <citation type="submission" date="2016-10" db="EMBL/GenBank/DDBJ databases">
        <authorList>
            <person name="de Groot N.N."/>
        </authorList>
    </citation>
    <scope>NUCLEOTIDE SEQUENCE [LARGE SCALE GENOMIC DNA]</scope>
    <source>
        <strain evidence="2 3">DSM 16619</strain>
    </source>
</reference>
<accession>A0A1G6W1L1</accession>
<keyword evidence="1" id="KW-1133">Transmembrane helix</keyword>
<evidence type="ECO:0000313" key="3">
    <source>
        <dbReference type="Proteomes" id="UP000198781"/>
    </source>
</evidence>
<evidence type="ECO:0000256" key="1">
    <source>
        <dbReference type="SAM" id="Phobius"/>
    </source>
</evidence>
<evidence type="ECO:0000313" key="2">
    <source>
        <dbReference type="EMBL" id="SDD59721.1"/>
    </source>
</evidence>
<protein>
    <submittedName>
        <fullName evidence="2">Uncharacterized membrane protein</fullName>
    </submittedName>
</protein>
<organism evidence="2 3">
    <name type="scientific">Paracidovorax valerianellae</name>
    <dbReference type="NCBI Taxonomy" id="187868"/>
    <lineage>
        <taxon>Bacteria</taxon>
        <taxon>Pseudomonadati</taxon>
        <taxon>Pseudomonadota</taxon>
        <taxon>Betaproteobacteria</taxon>
        <taxon>Burkholderiales</taxon>
        <taxon>Comamonadaceae</taxon>
        <taxon>Paracidovorax</taxon>
    </lineage>
</organism>
<proteinExistence type="predicted"/>